<reference evidence="2 3" key="1">
    <citation type="submission" date="2019-08" db="EMBL/GenBank/DDBJ databases">
        <title>The genome of the soybean aphid Biotype 1, its phylome, world population structure and adaptation to the North American continent.</title>
        <authorList>
            <person name="Giordano R."/>
            <person name="Donthu R.K."/>
            <person name="Hernandez A.G."/>
            <person name="Wright C.L."/>
            <person name="Zimin A.V."/>
        </authorList>
    </citation>
    <scope>NUCLEOTIDE SEQUENCE [LARGE SCALE GENOMIC DNA]</scope>
    <source>
        <tissue evidence="2">Whole aphids</tissue>
    </source>
</reference>
<dbReference type="EMBL" id="VYZN01000018">
    <property type="protein sequence ID" value="KAE9537300.1"/>
    <property type="molecule type" value="Genomic_DNA"/>
</dbReference>
<keyword evidence="1" id="KW-1133">Transmembrane helix</keyword>
<accession>A0A6G0TQQ0</accession>
<keyword evidence="1" id="KW-0472">Membrane</keyword>
<protein>
    <submittedName>
        <fullName evidence="2">Uncharacterized protein</fullName>
    </submittedName>
</protein>
<organism evidence="2 3">
    <name type="scientific">Aphis glycines</name>
    <name type="common">Soybean aphid</name>
    <dbReference type="NCBI Taxonomy" id="307491"/>
    <lineage>
        <taxon>Eukaryota</taxon>
        <taxon>Metazoa</taxon>
        <taxon>Ecdysozoa</taxon>
        <taxon>Arthropoda</taxon>
        <taxon>Hexapoda</taxon>
        <taxon>Insecta</taxon>
        <taxon>Pterygota</taxon>
        <taxon>Neoptera</taxon>
        <taxon>Paraneoptera</taxon>
        <taxon>Hemiptera</taxon>
        <taxon>Sternorrhyncha</taxon>
        <taxon>Aphidomorpha</taxon>
        <taxon>Aphidoidea</taxon>
        <taxon>Aphididae</taxon>
        <taxon>Aphidini</taxon>
        <taxon>Aphis</taxon>
        <taxon>Aphis</taxon>
    </lineage>
</organism>
<comment type="caution">
    <text evidence="2">The sequence shown here is derived from an EMBL/GenBank/DDBJ whole genome shotgun (WGS) entry which is preliminary data.</text>
</comment>
<proteinExistence type="predicted"/>
<evidence type="ECO:0000256" key="1">
    <source>
        <dbReference type="SAM" id="Phobius"/>
    </source>
</evidence>
<keyword evidence="1" id="KW-0812">Transmembrane</keyword>
<sequence>MNLKLKTSITQTFIKGNVRTECKKKLNQYWICKSLKHRPAECKISLLCYARIDFSLNYKIRILDERRRLVLTFRLAILSLIKSLSYVLNKVKRRLTIRKLCDSTITTINEYIKVIIIISQAHTDIGVKYKSMKCQCSEDSNSTNYNILKILHCSFGIWTFSQNTIRENVRLGISVRRKRWVISLIITIEHDNYIDKHLNIYLRCITRCRYINYTCSFIRDMTKCILNPVKFKKIPIVHNQFIFIFIGLTTFSSINAPWIVLSLDKTTKS</sequence>
<feature type="transmembrane region" description="Helical" evidence="1">
    <location>
        <begin position="241"/>
        <end position="261"/>
    </location>
</feature>
<name>A0A6G0TQQ0_APHGL</name>
<gene>
    <name evidence="2" type="ORF">AGLY_006323</name>
</gene>
<evidence type="ECO:0000313" key="2">
    <source>
        <dbReference type="EMBL" id="KAE9537300.1"/>
    </source>
</evidence>
<dbReference type="AlphaFoldDB" id="A0A6G0TQQ0"/>
<dbReference type="Proteomes" id="UP000475862">
    <property type="component" value="Unassembled WGS sequence"/>
</dbReference>
<keyword evidence="3" id="KW-1185">Reference proteome</keyword>
<evidence type="ECO:0000313" key="3">
    <source>
        <dbReference type="Proteomes" id="UP000475862"/>
    </source>
</evidence>